<sequence length="105" mass="11525">MANKSMPPTLLEAGWYLSYMNYAATGEGLRSCLAVAGTAEAAERILKEKLPEYFHRGIVTTPIDADAGEDVKAMIQWIPLAASEILRQIPPGAGHYFTEIHYNLS</sequence>
<gene>
    <name evidence="1" type="ORF">GCM10007901_23710</name>
</gene>
<reference evidence="2" key="1">
    <citation type="journal article" date="2019" name="Int. J. Syst. Evol. Microbiol.">
        <title>The Global Catalogue of Microorganisms (GCM) 10K type strain sequencing project: providing services to taxonomists for standard genome sequencing and annotation.</title>
        <authorList>
            <consortium name="The Broad Institute Genomics Platform"/>
            <consortium name="The Broad Institute Genome Sequencing Center for Infectious Disease"/>
            <person name="Wu L."/>
            <person name="Ma J."/>
        </authorList>
    </citation>
    <scope>NUCLEOTIDE SEQUENCE [LARGE SCALE GENOMIC DNA]</scope>
    <source>
        <strain evidence="2">NBRC 111980</strain>
    </source>
</reference>
<accession>A0ABQ5XSI3</accession>
<comment type="caution">
    <text evidence="1">The sequence shown here is derived from an EMBL/GenBank/DDBJ whole genome shotgun (WGS) entry which is preliminary data.</text>
</comment>
<evidence type="ECO:0000313" key="1">
    <source>
        <dbReference type="EMBL" id="GLQ93420.1"/>
    </source>
</evidence>
<evidence type="ECO:0000313" key="2">
    <source>
        <dbReference type="Proteomes" id="UP001156670"/>
    </source>
</evidence>
<name>A0ABQ5XSI3_9GAMM</name>
<protein>
    <submittedName>
        <fullName evidence="1">Uncharacterized protein</fullName>
    </submittedName>
</protein>
<dbReference type="RefSeq" id="WP_284321134.1">
    <property type="nucleotide sequence ID" value="NZ_BSOB01000018.1"/>
</dbReference>
<dbReference type="Proteomes" id="UP001156670">
    <property type="component" value="Unassembled WGS sequence"/>
</dbReference>
<proteinExistence type="predicted"/>
<organism evidence="1 2">
    <name type="scientific">Dyella acidisoli</name>
    <dbReference type="NCBI Taxonomy" id="1867834"/>
    <lineage>
        <taxon>Bacteria</taxon>
        <taxon>Pseudomonadati</taxon>
        <taxon>Pseudomonadota</taxon>
        <taxon>Gammaproteobacteria</taxon>
        <taxon>Lysobacterales</taxon>
        <taxon>Rhodanobacteraceae</taxon>
        <taxon>Dyella</taxon>
    </lineage>
</organism>
<keyword evidence="2" id="KW-1185">Reference proteome</keyword>
<dbReference type="EMBL" id="BSOB01000018">
    <property type="protein sequence ID" value="GLQ93420.1"/>
    <property type="molecule type" value="Genomic_DNA"/>
</dbReference>